<comment type="caution">
    <text evidence="2">The sequence shown here is derived from an EMBL/GenBank/DDBJ whole genome shotgun (WGS) entry which is preliminary data.</text>
</comment>
<dbReference type="RefSeq" id="WP_239314043.1">
    <property type="nucleotide sequence ID" value="NZ_BAAAZQ010000035.1"/>
</dbReference>
<organism evidence="2 3">
    <name type="scientific">Plantactinospora mayteni</name>
    <dbReference type="NCBI Taxonomy" id="566021"/>
    <lineage>
        <taxon>Bacteria</taxon>
        <taxon>Bacillati</taxon>
        <taxon>Actinomycetota</taxon>
        <taxon>Actinomycetes</taxon>
        <taxon>Micromonosporales</taxon>
        <taxon>Micromonosporaceae</taxon>
        <taxon>Plantactinospora</taxon>
    </lineage>
</organism>
<protein>
    <submittedName>
        <fullName evidence="2">Uncharacterized protein</fullName>
    </submittedName>
</protein>
<accession>A0ABQ4F2P8</accession>
<reference evidence="2 3" key="1">
    <citation type="submission" date="2021-01" db="EMBL/GenBank/DDBJ databases">
        <title>Whole genome shotgun sequence of Plantactinospora mayteni NBRC 109088.</title>
        <authorList>
            <person name="Komaki H."/>
            <person name="Tamura T."/>
        </authorList>
    </citation>
    <scope>NUCLEOTIDE SEQUENCE [LARGE SCALE GENOMIC DNA]</scope>
    <source>
        <strain evidence="2 3">NBRC 109088</strain>
    </source>
</reference>
<dbReference type="EMBL" id="BONX01000065">
    <property type="protein sequence ID" value="GIH01186.1"/>
    <property type="molecule type" value="Genomic_DNA"/>
</dbReference>
<evidence type="ECO:0000313" key="3">
    <source>
        <dbReference type="Proteomes" id="UP000621500"/>
    </source>
</evidence>
<evidence type="ECO:0000256" key="1">
    <source>
        <dbReference type="SAM" id="MobiDB-lite"/>
    </source>
</evidence>
<sequence>MDTVTVHTSWTHIGRLWTNGEPYLAVDAAGRRFWRGLSDDEYDRIVDMTPEETSIAVAGSTALLVGADGVVRDDSWMEVFESAEGTLAIVQASGPDYRRTLESALNHPSAIDDVGDALSVPSGDLAIFSAALDGIGEHAMPLSPPQSGPPPLEHGPPSREPDTGLLLPARGNGYRLRVRWYTKIDDQSCFARWLLLPVHDRQPT</sequence>
<gene>
    <name evidence="2" type="ORF">Pma05_77580</name>
</gene>
<evidence type="ECO:0000313" key="2">
    <source>
        <dbReference type="EMBL" id="GIH01186.1"/>
    </source>
</evidence>
<keyword evidence="3" id="KW-1185">Reference proteome</keyword>
<proteinExistence type="predicted"/>
<feature type="compositionally biased region" description="Pro residues" evidence="1">
    <location>
        <begin position="142"/>
        <end position="154"/>
    </location>
</feature>
<name>A0ABQ4F2P8_9ACTN</name>
<dbReference type="Proteomes" id="UP000621500">
    <property type="component" value="Unassembled WGS sequence"/>
</dbReference>
<feature type="region of interest" description="Disordered" evidence="1">
    <location>
        <begin position="138"/>
        <end position="167"/>
    </location>
</feature>